<comment type="caution">
    <text evidence="2">The sequence shown here is derived from an EMBL/GenBank/DDBJ whole genome shotgun (WGS) entry which is preliminary data.</text>
</comment>
<sequence>MDVPKFLGDDPERWIFSITEYFSLLNTPTDQRLRIVSFNFEGAAAEWFQWMTRNGLITTWTRFEESVKNRFGPSKYKDPKGALSKLLQLETVKDYQGEFEKLMNQVTGISDSLLISFYISGLKLHLQRELLASKPLTLGYVFLLARMIEARLEDNRSTATIAKPNDLVQAQHLEETTFHKSNKVKETEARVEATVHKENATTEKEETIKEITDTLTPLQSEVASLEAKRSLDANEEIKKDHTLVHELEKQVEKLPMELQLKNNIRGALETKDSLHDLQEVKTKRALKIDDEEFKKAKSEATRKIRKLAKVYDAWLPPWLASCLVVYQPYVKNHWK</sequence>
<evidence type="ECO:0000259" key="1">
    <source>
        <dbReference type="Pfam" id="PF03732"/>
    </source>
</evidence>
<organism evidence="2 3">
    <name type="scientific">Tanacetum coccineum</name>
    <dbReference type="NCBI Taxonomy" id="301880"/>
    <lineage>
        <taxon>Eukaryota</taxon>
        <taxon>Viridiplantae</taxon>
        <taxon>Streptophyta</taxon>
        <taxon>Embryophyta</taxon>
        <taxon>Tracheophyta</taxon>
        <taxon>Spermatophyta</taxon>
        <taxon>Magnoliopsida</taxon>
        <taxon>eudicotyledons</taxon>
        <taxon>Gunneridae</taxon>
        <taxon>Pentapetalae</taxon>
        <taxon>asterids</taxon>
        <taxon>campanulids</taxon>
        <taxon>Asterales</taxon>
        <taxon>Asteraceae</taxon>
        <taxon>Asteroideae</taxon>
        <taxon>Anthemideae</taxon>
        <taxon>Anthemidinae</taxon>
        <taxon>Tanacetum</taxon>
    </lineage>
</organism>
<dbReference type="EMBL" id="BQNB010009157">
    <property type="protein sequence ID" value="GJS59550.1"/>
    <property type="molecule type" value="Genomic_DNA"/>
</dbReference>
<evidence type="ECO:0000313" key="2">
    <source>
        <dbReference type="EMBL" id="GJS59550.1"/>
    </source>
</evidence>
<keyword evidence="3" id="KW-1185">Reference proteome</keyword>
<dbReference type="Proteomes" id="UP001151760">
    <property type="component" value="Unassembled WGS sequence"/>
</dbReference>
<dbReference type="Pfam" id="PF03732">
    <property type="entry name" value="Retrotrans_gag"/>
    <property type="match status" value="1"/>
</dbReference>
<gene>
    <name evidence="2" type="ORF">Tco_0654334</name>
</gene>
<proteinExistence type="predicted"/>
<dbReference type="InterPro" id="IPR005162">
    <property type="entry name" value="Retrotrans_gag_dom"/>
</dbReference>
<reference evidence="2" key="1">
    <citation type="journal article" date="2022" name="Int. J. Mol. Sci.">
        <title>Draft Genome of Tanacetum Coccineum: Genomic Comparison of Closely Related Tanacetum-Family Plants.</title>
        <authorList>
            <person name="Yamashiro T."/>
            <person name="Shiraishi A."/>
            <person name="Nakayama K."/>
            <person name="Satake H."/>
        </authorList>
    </citation>
    <scope>NUCLEOTIDE SEQUENCE</scope>
</reference>
<reference evidence="2" key="2">
    <citation type="submission" date="2022-01" db="EMBL/GenBank/DDBJ databases">
        <authorList>
            <person name="Yamashiro T."/>
            <person name="Shiraishi A."/>
            <person name="Satake H."/>
            <person name="Nakayama K."/>
        </authorList>
    </citation>
    <scope>NUCLEOTIDE SEQUENCE</scope>
</reference>
<name>A0ABQ4X327_9ASTR</name>
<accession>A0ABQ4X327</accession>
<feature type="domain" description="Retrotransposon gag" evidence="1">
    <location>
        <begin position="35"/>
        <end position="123"/>
    </location>
</feature>
<protein>
    <submittedName>
        <fullName evidence="2">Myosin heavy chain-related protein</fullName>
    </submittedName>
</protein>
<evidence type="ECO:0000313" key="3">
    <source>
        <dbReference type="Proteomes" id="UP001151760"/>
    </source>
</evidence>